<comment type="caution">
    <text evidence="2">The sequence shown here is derived from an EMBL/GenBank/DDBJ whole genome shotgun (WGS) entry which is preliminary data.</text>
</comment>
<protein>
    <recommendedName>
        <fullName evidence="1">DUF5615 domain-containing protein</fullName>
    </recommendedName>
</protein>
<dbReference type="RefSeq" id="WP_133235232.1">
    <property type="nucleotide sequence ID" value="NZ_SOZE01000015.1"/>
</dbReference>
<dbReference type="Proteomes" id="UP000297540">
    <property type="component" value="Unassembled WGS sequence"/>
</dbReference>
<name>A0A4Y8SD85_9SPHI</name>
<feature type="domain" description="DUF5615" evidence="1">
    <location>
        <begin position="8"/>
        <end position="100"/>
    </location>
</feature>
<reference evidence="2 3" key="1">
    <citation type="journal article" date="2017" name="Int. J. Syst. Evol. Microbiol.">
        <title>Mucilaginibacterpsychrotolerans sp. nov., isolated from peatlands.</title>
        <authorList>
            <person name="Deng Y."/>
            <person name="Shen L."/>
            <person name="Xu B."/>
            <person name="Liu Y."/>
            <person name="Gu Z."/>
            <person name="Liu H."/>
            <person name="Zhou Y."/>
        </authorList>
    </citation>
    <scope>NUCLEOTIDE SEQUENCE [LARGE SCALE GENOMIC DNA]</scope>
    <source>
        <strain evidence="2 3">NH7-4</strain>
    </source>
</reference>
<keyword evidence="3" id="KW-1185">Reference proteome</keyword>
<dbReference type="InterPro" id="IPR041049">
    <property type="entry name" value="DUF5615"/>
</dbReference>
<evidence type="ECO:0000313" key="2">
    <source>
        <dbReference type="EMBL" id="TFF36557.1"/>
    </source>
</evidence>
<organism evidence="2 3">
    <name type="scientific">Mucilaginibacter psychrotolerans</name>
    <dbReference type="NCBI Taxonomy" id="1524096"/>
    <lineage>
        <taxon>Bacteria</taxon>
        <taxon>Pseudomonadati</taxon>
        <taxon>Bacteroidota</taxon>
        <taxon>Sphingobacteriia</taxon>
        <taxon>Sphingobacteriales</taxon>
        <taxon>Sphingobacteriaceae</taxon>
        <taxon>Mucilaginibacter</taxon>
    </lineage>
</organism>
<evidence type="ECO:0000259" key="1">
    <source>
        <dbReference type="Pfam" id="PF18480"/>
    </source>
</evidence>
<sequence length="117" mass="13365">MPHEQWEIWLDTQISPIIAKWMNEYTGYVVKSSYSLNLHFLKDSEIYYRAKAAGNVILVSKDADFPILITRLGAPPKLINIKIGNCDNRTLWAFLKPNILSAIDICVLSDVEIVELE</sequence>
<dbReference type="EMBL" id="SOZE01000015">
    <property type="protein sequence ID" value="TFF36557.1"/>
    <property type="molecule type" value="Genomic_DNA"/>
</dbReference>
<accession>A0A4Y8SD85</accession>
<dbReference type="AlphaFoldDB" id="A0A4Y8SD85"/>
<dbReference type="Pfam" id="PF18480">
    <property type="entry name" value="DUF5615"/>
    <property type="match status" value="1"/>
</dbReference>
<evidence type="ECO:0000313" key="3">
    <source>
        <dbReference type="Proteomes" id="UP000297540"/>
    </source>
</evidence>
<proteinExistence type="predicted"/>
<dbReference type="OrthoDB" id="27473at2"/>
<gene>
    <name evidence="2" type="ORF">E2R66_15500</name>
</gene>